<dbReference type="InterPro" id="IPR025543">
    <property type="entry name" value="Dodecin-like"/>
</dbReference>
<evidence type="ECO:0000313" key="3">
    <source>
        <dbReference type="Proteomes" id="UP000054735"/>
    </source>
</evidence>
<dbReference type="EMBL" id="LNXT01000048">
    <property type="protein sequence ID" value="KTC67951.1"/>
    <property type="molecule type" value="Genomic_DNA"/>
</dbReference>
<organism evidence="2 4">
    <name type="scientific">Legionella birminghamensis</name>
    <dbReference type="NCBI Taxonomy" id="28083"/>
    <lineage>
        <taxon>Bacteria</taxon>
        <taxon>Pseudomonadati</taxon>
        <taxon>Pseudomonadota</taxon>
        <taxon>Gammaproteobacteria</taxon>
        <taxon>Legionellales</taxon>
        <taxon>Legionellaceae</taxon>
        <taxon>Legionella</taxon>
    </lineage>
</organism>
<dbReference type="Proteomes" id="UP000054735">
    <property type="component" value="Unassembled WGS sequence"/>
</dbReference>
<reference evidence="2 4" key="2">
    <citation type="submission" date="2018-06" db="EMBL/GenBank/DDBJ databases">
        <authorList>
            <consortium name="Pathogen Informatics"/>
            <person name="Doyle S."/>
        </authorList>
    </citation>
    <scope>NUCLEOTIDE SEQUENCE [LARGE SCALE GENOMIC DNA]</scope>
    <source>
        <strain evidence="2 4">NCTC12437</strain>
    </source>
</reference>
<dbReference type="PANTHER" id="PTHR39324:SF1">
    <property type="entry name" value="CALCIUM DODECIN"/>
    <property type="match status" value="1"/>
</dbReference>
<dbReference type="Gene3D" id="3.30.1660.10">
    <property type="entry name" value="Flavin-binding protein dodecin"/>
    <property type="match status" value="1"/>
</dbReference>
<dbReference type="Proteomes" id="UP000255066">
    <property type="component" value="Unassembled WGS sequence"/>
</dbReference>
<dbReference type="OrthoDB" id="9805889at2"/>
<dbReference type="EMBL" id="UGNW01000001">
    <property type="protein sequence ID" value="STX31340.1"/>
    <property type="molecule type" value="Genomic_DNA"/>
</dbReference>
<name>A0A378I9D1_9GAMM</name>
<dbReference type="InterPro" id="IPR009923">
    <property type="entry name" value="Dodecin"/>
</dbReference>
<dbReference type="PANTHER" id="PTHR39324">
    <property type="entry name" value="CALCIUM DODECIN"/>
    <property type="match status" value="1"/>
</dbReference>
<dbReference type="STRING" id="28083.Lbir_2553"/>
<accession>A0A378I9D1</accession>
<dbReference type="InterPro" id="IPR036694">
    <property type="entry name" value="Dodecin-like_sf"/>
</dbReference>
<sequence length="68" mass="7665">MRSSAYQIMELTGTSDKGVEEAITDAIVQASKSYGNLAWYEVIRTENIIEGRKNKLYQAQIKFGCHAH</sequence>
<gene>
    <name evidence="1" type="ORF">Lbir_2553</name>
    <name evidence="2" type="ORF">NCTC12437_01112</name>
</gene>
<evidence type="ECO:0000313" key="2">
    <source>
        <dbReference type="EMBL" id="STX31340.1"/>
    </source>
</evidence>
<proteinExistence type="predicted"/>
<protein>
    <submittedName>
        <fullName evidence="2">Protein with a Dodecin-like topology</fullName>
    </submittedName>
</protein>
<evidence type="ECO:0000313" key="1">
    <source>
        <dbReference type="EMBL" id="KTC67951.1"/>
    </source>
</evidence>
<reference evidence="1 3" key="1">
    <citation type="submission" date="2015-11" db="EMBL/GenBank/DDBJ databases">
        <title>Genomic analysis of 38 Legionella species identifies large and diverse effector repertoires.</title>
        <authorList>
            <person name="Burstein D."/>
            <person name="Amaro F."/>
            <person name="Zusman T."/>
            <person name="Lifshitz Z."/>
            <person name="Cohen O."/>
            <person name="Gilbert J.A."/>
            <person name="Pupko T."/>
            <person name="Shuman H.A."/>
            <person name="Segal G."/>
        </authorList>
    </citation>
    <scope>NUCLEOTIDE SEQUENCE [LARGE SCALE GENOMIC DNA]</scope>
    <source>
        <strain evidence="1 3">CDC#1407-AL-14</strain>
    </source>
</reference>
<dbReference type="RefSeq" id="WP_058524551.1">
    <property type="nucleotide sequence ID" value="NZ_CAAAHV010000003.1"/>
</dbReference>
<keyword evidence="3" id="KW-1185">Reference proteome</keyword>
<dbReference type="AlphaFoldDB" id="A0A378I9D1"/>
<dbReference type="Pfam" id="PF07311">
    <property type="entry name" value="Dodecin"/>
    <property type="match status" value="1"/>
</dbReference>
<dbReference type="SUPFAM" id="SSF89807">
    <property type="entry name" value="Dodecin-like"/>
    <property type="match status" value="1"/>
</dbReference>
<evidence type="ECO:0000313" key="4">
    <source>
        <dbReference type="Proteomes" id="UP000255066"/>
    </source>
</evidence>